<gene>
    <name evidence="3" type="primary">LOC117571699</name>
</gene>
<protein>
    <submittedName>
        <fullName evidence="3">Histidine-rich glycoprotein</fullName>
    </submittedName>
</protein>
<sequence length="223" mass="25302">MKFFICTLALLGVAQAGLLPHLEHEHHHEDLPHYVDGDIHHSDGIHLGHSSAIVLDGADHHVDAVPHPVYHHDGYAAHLDHHDVHHDVHHAHVHAPAKIVSHEPIHEVAPVHHVHKVVHDEPHHFLHYRNPVVDHHIIHNDAHIDEHHHAHHADLHHYAHSAPLVHHHHAAPLVHHHHSHAAVVHKTIVPAHLDVHSHANLLSFAKHHLHGKYGKVRITETHY</sequence>
<proteinExistence type="predicted"/>
<dbReference type="Proteomes" id="UP000515160">
    <property type="component" value="Chromosome 3"/>
</dbReference>
<feature type="signal peptide" evidence="1">
    <location>
        <begin position="1"/>
        <end position="16"/>
    </location>
</feature>
<evidence type="ECO:0000313" key="2">
    <source>
        <dbReference type="Proteomes" id="UP000515160"/>
    </source>
</evidence>
<dbReference type="RefSeq" id="XP_051861051.1">
    <property type="nucleotide sequence ID" value="XM_052005091.1"/>
</dbReference>
<evidence type="ECO:0000256" key="1">
    <source>
        <dbReference type="SAM" id="SignalP"/>
    </source>
</evidence>
<reference evidence="3" key="1">
    <citation type="submission" date="2025-08" db="UniProtKB">
        <authorList>
            <consortium name="RefSeq"/>
        </authorList>
    </citation>
    <scope>IDENTIFICATION</scope>
    <source>
        <strain evidence="3">15112-1751.03</strain>
        <tissue evidence="3">Whole Adult</tissue>
    </source>
</reference>
<dbReference type="GeneID" id="117571699"/>
<accession>A0A9C6T406</accession>
<feature type="chain" id="PRO_5038679437" evidence="1">
    <location>
        <begin position="17"/>
        <end position="223"/>
    </location>
</feature>
<keyword evidence="1" id="KW-0732">Signal</keyword>
<keyword evidence="2" id="KW-1185">Reference proteome</keyword>
<name>A0A9C6T406_DROAB</name>
<dbReference type="OrthoDB" id="8069261at2759"/>
<evidence type="ECO:0000313" key="3">
    <source>
        <dbReference type="RefSeq" id="XP_051861051.1"/>
    </source>
</evidence>
<dbReference type="AlphaFoldDB" id="A0A9C6T406"/>
<organism evidence="2 3">
    <name type="scientific">Drosophila albomicans</name>
    <name type="common">Fruit fly</name>
    <dbReference type="NCBI Taxonomy" id="7291"/>
    <lineage>
        <taxon>Eukaryota</taxon>
        <taxon>Metazoa</taxon>
        <taxon>Ecdysozoa</taxon>
        <taxon>Arthropoda</taxon>
        <taxon>Hexapoda</taxon>
        <taxon>Insecta</taxon>
        <taxon>Pterygota</taxon>
        <taxon>Neoptera</taxon>
        <taxon>Endopterygota</taxon>
        <taxon>Diptera</taxon>
        <taxon>Brachycera</taxon>
        <taxon>Muscomorpha</taxon>
        <taxon>Ephydroidea</taxon>
        <taxon>Drosophilidae</taxon>
        <taxon>Drosophila</taxon>
    </lineage>
</organism>